<dbReference type="GO" id="GO:0006355">
    <property type="term" value="P:regulation of DNA-templated transcription"/>
    <property type="evidence" value="ECO:0007669"/>
    <property type="project" value="UniProtKB-UniRule"/>
</dbReference>
<name>A0AAE0CJM4_9ROSI</name>
<dbReference type="EMBL" id="JANJYI010000004">
    <property type="protein sequence ID" value="KAK2653574.1"/>
    <property type="molecule type" value="Genomic_DNA"/>
</dbReference>
<sequence>MGVRMNEVHNDSEVYTYEANEDGQERVYRISFNSISGDFSCCCMLYESMGMLCHHALKVLDFNNVTSIPSRYILKIWTKEAKKGNFVSCESLVSSSNNEKHIQSLRLSDLMHEGNNIFSIPSLTISRTKIVKNKLVEAMKLLEKDSETISMLECLKKVDEQPHDDLLGSETPILNPPIAKTKCKTNVRLKSNLEKRKRKTTKGKGTYALSNLLSNFILQLSLFHS</sequence>
<dbReference type="PANTHER" id="PTHR31669">
    <property type="entry name" value="PROTEIN FAR1-RELATED SEQUENCE 10-RELATED"/>
    <property type="match status" value="1"/>
</dbReference>
<dbReference type="PANTHER" id="PTHR31669:SF303">
    <property type="entry name" value="PROTEIN FAR1-RELATED SEQUENCE"/>
    <property type="match status" value="1"/>
</dbReference>
<keyword evidence="5" id="KW-1185">Reference proteome</keyword>
<evidence type="ECO:0000313" key="5">
    <source>
        <dbReference type="Proteomes" id="UP001280121"/>
    </source>
</evidence>
<organism evidence="4 5">
    <name type="scientific">Dipteronia dyeriana</name>
    <dbReference type="NCBI Taxonomy" id="168575"/>
    <lineage>
        <taxon>Eukaryota</taxon>
        <taxon>Viridiplantae</taxon>
        <taxon>Streptophyta</taxon>
        <taxon>Embryophyta</taxon>
        <taxon>Tracheophyta</taxon>
        <taxon>Spermatophyta</taxon>
        <taxon>Magnoliopsida</taxon>
        <taxon>eudicotyledons</taxon>
        <taxon>Gunneridae</taxon>
        <taxon>Pentapetalae</taxon>
        <taxon>rosids</taxon>
        <taxon>malvids</taxon>
        <taxon>Sapindales</taxon>
        <taxon>Sapindaceae</taxon>
        <taxon>Hippocastanoideae</taxon>
        <taxon>Acereae</taxon>
        <taxon>Dipteronia</taxon>
    </lineage>
</organism>
<accession>A0AAE0CJM4</accession>
<dbReference type="Proteomes" id="UP001280121">
    <property type="component" value="Unassembled WGS sequence"/>
</dbReference>
<proteinExistence type="inferred from homology"/>
<dbReference type="InterPro" id="IPR007527">
    <property type="entry name" value="Znf_SWIM"/>
</dbReference>
<keyword evidence="1 2" id="KW-0863">Zinc-finger</keyword>
<protein>
    <recommendedName>
        <fullName evidence="2">Protein FAR1-RELATED SEQUENCE</fullName>
    </recommendedName>
</protein>
<keyword evidence="2" id="KW-0539">Nucleus</keyword>
<evidence type="ECO:0000256" key="2">
    <source>
        <dbReference type="RuleBase" id="RU367018"/>
    </source>
</evidence>
<keyword evidence="2" id="KW-0479">Metal-binding</keyword>
<evidence type="ECO:0000259" key="3">
    <source>
        <dbReference type="PROSITE" id="PS50966"/>
    </source>
</evidence>
<dbReference type="AlphaFoldDB" id="A0AAE0CJM4"/>
<comment type="caution">
    <text evidence="4">The sequence shown here is derived from an EMBL/GenBank/DDBJ whole genome shotgun (WGS) entry which is preliminary data.</text>
</comment>
<dbReference type="GO" id="GO:0008270">
    <property type="term" value="F:zinc ion binding"/>
    <property type="evidence" value="ECO:0007669"/>
    <property type="project" value="UniProtKB-UniRule"/>
</dbReference>
<feature type="domain" description="SWIM-type" evidence="3">
    <location>
        <begin position="28"/>
        <end position="64"/>
    </location>
</feature>
<comment type="subcellular location">
    <subcellularLocation>
        <location evidence="2">Nucleus</location>
    </subcellularLocation>
</comment>
<evidence type="ECO:0000313" key="4">
    <source>
        <dbReference type="EMBL" id="KAK2653574.1"/>
    </source>
</evidence>
<keyword evidence="2" id="KW-0862">Zinc</keyword>
<gene>
    <name evidence="4" type="ORF">Ddye_013430</name>
</gene>
<dbReference type="InterPro" id="IPR031052">
    <property type="entry name" value="FHY3/FAR1"/>
</dbReference>
<evidence type="ECO:0000256" key="1">
    <source>
        <dbReference type="PROSITE-ProRule" id="PRU00325"/>
    </source>
</evidence>
<reference evidence="4" key="1">
    <citation type="journal article" date="2023" name="Plant J.">
        <title>Genome sequences and population genomics provide insights into the demographic history, inbreeding, and mutation load of two 'living fossil' tree species of Dipteronia.</title>
        <authorList>
            <person name="Feng Y."/>
            <person name="Comes H.P."/>
            <person name="Chen J."/>
            <person name="Zhu S."/>
            <person name="Lu R."/>
            <person name="Zhang X."/>
            <person name="Li P."/>
            <person name="Qiu J."/>
            <person name="Olsen K.M."/>
            <person name="Qiu Y."/>
        </authorList>
    </citation>
    <scope>NUCLEOTIDE SEQUENCE</scope>
    <source>
        <strain evidence="4">KIB01</strain>
    </source>
</reference>
<dbReference type="GO" id="GO:0005634">
    <property type="term" value="C:nucleus"/>
    <property type="evidence" value="ECO:0007669"/>
    <property type="project" value="UniProtKB-SubCell"/>
</dbReference>
<comment type="similarity">
    <text evidence="2">Belongs to the FHY3/FAR1 family.</text>
</comment>
<comment type="function">
    <text evidence="2">Putative transcription activator involved in regulating light control of development.</text>
</comment>
<dbReference type="PROSITE" id="PS50966">
    <property type="entry name" value="ZF_SWIM"/>
    <property type="match status" value="1"/>
</dbReference>